<organism evidence="8 9">
    <name type="scientific">Ceratosolen solmsi marchali</name>
    <dbReference type="NCBI Taxonomy" id="326594"/>
    <lineage>
        <taxon>Eukaryota</taxon>
        <taxon>Metazoa</taxon>
        <taxon>Ecdysozoa</taxon>
        <taxon>Arthropoda</taxon>
        <taxon>Hexapoda</taxon>
        <taxon>Insecta</taxon>
        <taxon>Pterygota</taxon>
        <taxon>Neoptera</taxon>
        <taxon>Endopterygota</taxon>
        <taxon>Hymenoptera</taxon>
        <taxon>Apocrita</taxon>
        <taxon>Proctotrupomorpha</taxon>
        <taxon>Chalcidoidea</taxon>
        <taxon>Agaonidae</taxon>
        <taxon>Agaoninae</taxon>
        <taxon>Ceratosolen</taxon>
    </lineage>
</organism>
<feature type="compositionally biased region" description="Low complexity" evidence="5">
    <location>
        <begin position="1096"/>
        <end position="1108"/>
    </location>
</feature>
<dbReference type="SMART" id="SM00513">
    <property type="entry name" value="SAP"/>
    <property type="match status" value="1"/>
</dbReference>
<dbReference type="InterPro" id="IPR003034">
    <property type="entry name" value="SAP_dom"/>
</dbReference>
<feature type="compositionally biased region" description="Polar residues" evidence="5">
    <location>
        <begin position="278"/>
        <end position="309"/>
    </location>
</feature>
<feature type="domain" description="SAP" evidence="7">
    <location>
        <begin position="3"/>
        <end position="37"/>
    </location>
</feature>
<feature type="compositionally biased region" description="Basic and acidic residues" evidence="5">
    <location>
        <begin position="392"/>
        <end position="404"/>
    </location>
</feature>
<dbReference type="GO" id="GO:0003723">
    <property type="term" value="F:RNA binding"/>
    <property type="evidence" value="ECO:0007669"/>
    <property type="project" value="TreeGrafter"/>
</dbReference>
<feature type="compositionally biased region" description="Basic and acidic residues" evidence="5">
    <location>
        <begin position="422"/>
        <end position="436"/>
    </location>
</feature>
<evidence type="ECO:0000313" key="9">
    <source>
        <dbReference type="RefSeq" id="XP_011502312.1"/>
    </source>
</evidence>
<dbReference type="Gene3D" id="2.60.120.920">
    <property type="match status" value="1"/>
</dbReference>
<feature type="compositionally biased region" description="Gly residues" evidence="5">
    <location>
        <begin position="1056"/>
        <end position="1069"/>
    </location>
</feature>
<keyword evidence="3" id="KW-0597">Phosphoprotein</keyword>
<dbReference type="KEGG" id="csol:105365769"/>
<dbReference type="InterPro" id="IPR027417">
    <property type="entry name" value="P-loop_NTPase"/>
</dbReference>
<dbReference type="SUPFAM" id="SSF52540">
    <property type="entry name" value="P-loop containing nucleoside triphosphate hydrolases"/>
    <property type="match status" value="1"/>
</dbReference>
<dbReference type="InterPro" id="IPR036361">
    <property type="entry name" value="SAP_dom_sf"/>
</dbReference>
<dbReference type="Pfam" id="PF13671">
    <property type="entry name" value="AAA_33"/>
    <property type="match status" value="1"/>
</dbReference>
<gene>
    <name evidence="9" type="primary">LOC105365769</name>
</gene>
<feature type="region of interest" description="Disordered" evidence="5">
    <location>
        <begin position="262"/>
        <end position="462"/>
    </location>
</feature>
<dbReference type="PANTHER" id="PTHR12381">
    <property type="entry name" value="HETEROGENEOUS NUCLEAR RIBONUCLEOPROTEIN U FAMILY MEMBER"/>
    <property type="match status" value="1"/>
</dbReference>
<feature type="compositionally biased region" description="Gly residues" evidence="5">
    <location>
        <begin position="921"/>
        <end position="930"/>
    </location>
</feature>
<feature type="region of interest" description="Disordered" evidence="5">
    <location>
        <begin position="1049"/>
        <end position="1069"/>
    </location>
</feature>
<feature type="region of interest" description="Disordered" evidence="5">
    <location>
        <begin position="1090"/>
        <end position="1120"/>
    </location>
</feature>
<evidence type="ECO:0000256" key="1">
    <source>
        <dbReference type="ARBA" id="ARBA00004123"/>
    </source>
</evidence>
<keyword evidence="4" id="KW-0539">Nucleus</keyword>
<dbReference type="SUPFAM" id="SSF68906">
    <property type="entry name" value="SAP domain"/>
    <property type="match status" value="1"/>
</dbReference>
<feature type="compositionally biased region" description="Polar residues" evidence="5">
    <location>
        <begin position="319"/>
        <end position="352"/>
    </location>
</feature>
<proteinExistence type="predicted"/>
<evidence type="ECO:0000259" key="7">
    <source>
        <dbReference type="PROSITE" id="PS50800"/>
    </source>
</evidence>
<feature type="compositionally biased region" description="Basic and acidic residues" evidence="5">
    <location>
        <begin position="968"/>
        <end position="979"/>
    </location>
</feature>
<dbReference type="RefSeq" id="XP_011502312.1">
    <property type="nucleotide sequence ID" value="XM_011504010.1"/>
</dbReference>
<evidence type="ECO:0000313" key="8">
    <source>
        <dbReference type="Proteomes" id="UP000695007"/>
    </source>
</evidence>
<evidence type="ECO:0000256" key="5">
    <source>
        <dbReference type="SAM" id="MobiDB-lite"/>
    </source>
</evidence>
<accession>A0AAJ6YQA9</accession>
<dbReference type="SUPFAM" id="SSF49899">
    <property type="entry name" value="Concanavalin A-like lectins/glucanases"/>
    <property type="match status" value="1"/>
</dbReference>
<dbReference type="InterPro" id="IPR035778">
    <property type="entry name" value="SPRY_hnRNP_U"/>
</dbReference>
<evidence type="ECO:0000259" key="6">
    <source>
        <dbReference type="PROSITE" id="PS50188"/>
    </source>
</evidence>
<dbReference type="Proteomes" id="UP000695007">
    <property type="component" value="Unplaced"/>
</dbReference>
<name>A0AAJ6YQA9_9HYME</name>
<dbReference type="PANTHER" id="PTHR12381:SF56">
    <property type="entry name" value="B30.2_SPRY DOMAIN-CONTAINING PROTEIN-RELATED"/>
    <property type="match status" value="1"/>
</dbReference>
<feature type="region of interest" description="Disordered" evidence="5">
    <location>
        <begin position="35"/>
        <end position="128"/>
    </location>
</feature>
<feature type="compositionally biased region" description="Gly residues" evidence="5">
    <location>
        <begin position="1109"/>
        <end position="1120"/>
    </location>
</feature>
<sequence length="1120" mass="123692">MDPAKLKVVELRAELSKRGLDSKGNKPVLVERLRQALEEEKADPKIHVESTEKLEQSESEDEGSHTESKSPELAKLPPRTPSRSSRHASREPTTPARTPTRRSTSRSSLSRQSPAKITLTEAQNENVSTIESIAKEDKLSPRKDDVALTSKKEIFPLSPIKEAVSPSATDIELATTPQKEATSSILIMDTDTGSEILQKEAESAIPVTEVSTISSKTENILSNEIPKVEKDENFDIVKEAEKHEHEKSQEITRRSIDEIVQINAQSPVKSPTRCPIKSVTQSPIKATPSSPTKLSTESPIKSTSETSYVPVSDNPIEPTVQSPINTTKDSPTKSVIQNVTSSTIQSPINTDIPSPVKSIIQSPIKCPVTQKEEEEEAVSPNKKSDEPMEVVRNVEQESLDKSTDESTDQVNDTQSMETDDQHDDKNEKSDDKSEDRKRKRSPSYREETSRAPPIARPENEPSYDDNALLLSWYDSDLNLVIDTTQYFSASPMQGDGFNFMWAGVRASYGFTKGKVFYEARVNARFDKIITPAPPAPNTPNSGGAIPIDEDIPSVLRLGWSTLDTSLQLGEVKLSYGYDSTGKKSTNNEFVEYGKTFAKDDVVGCFADFETDGNVILTYTINGENQGPAFILKKEDLQNKALFPHVLSKNCSFTVNLGQEENWNDNILDEYISVGKVDLNDRITGPRRPEKREDCEVILLCGLPFSGKTSWARKHVTEHPEKYYSVLGTHNLIEKMTVDGAPLKESYKGRWETVVDKCSRALTKLLDSAPSRRRNYILDQQANVYGSAQKRKTRNFYGFHRKAVVLVPTDEEFKARIAKRKEEPDGEEIRESSILEVKANFSAPTVGDSFEEVIWAELDEEEGKKLIEAYNMEGKTAGYGQNTQQPSKRSRFDNGQKDRNNRDNRGGHRRSGYTDRRNSGAWRGGNGGGRGGWRDGGRMRGGPIRHGAGYGLPSIGRGRGAVPPPRSGANDRRSMNERNRPVGAYRPGAWNAMGYQGSQHGSSVVWSNQSNWQGQSQGTWSCLQGASSTWNQHQQQSNWSGAGNNWKNYGQNSYGQSTGGGGSGGGYGQQTGSGYGNGNWNNWSPQYYNQYWGGSGQQQQTGGQTQTTTGSGGGGQAASKK</sequence>
<comment type="subcellular location">
    <subcellularLocation>
        <location evidence="1">Nucleus</location>
    </subcellularLocation>
</comment>
<dbReference type="GO" id="GO:0000380">
    <property type="term" value="P:alternative mRNA splicing, via spliceosome"/>
    <property type="evidence" value="ECO:0007669"/>
    <property type="project" value="TreeGrafter"/>
</dbReference>
<protein>
    <submittedName>
        <fullName evidence="9">Heterogeneous nuclear ribonucleoprotein U-like protein 2</fullName>
    </submittedName>
</protein>
<dbReference type="CDD" id="cd12884">
    <property type="entry name" value="SPRY_hnRNP"/>
    <property type="match status" value="1"/>
</dbReference>
<feature type="compositionally biased region" description="Basic and acidic residues" evidence="5">
    <location>
        <begin position="889"/>
        <end position="917"/>
    </location>
</feature>
<dbReference type="Pfam" id="PF02037">
    <property type="entry name" value="SAP"/>
    <property type="match status" value="1"/>
</dbReference>
<feature type="domain" description="B30.2/SPRY" evidence="6">
    <location>
        <begin position="441"/>
        <end position="661"/>
    </location>
</feature>
<dbReference type="GeneID" id="105365769"/>
<feature type="compositionally biased region" description="Basic and acidic residues" evidence="5">
    <location>
        <begin position="35"/>
        <end position="72"/>
    </location>
</feature>
<dbReference type="Pfam" id="PF00622">
    <property type="entry name" value="SPRY"/>
    <property type="match status" value="1"/>
</dbReference>
<feature type="compositionally biased region" description="Low complexity" evidence="5">
    <location>
        <begin position="105"/>
        <end position="114"/>
    </location>
</feature>
<dbReference type="InterPro" id="IPR013320">
    <property type="entry name" value="ConA-like_dom_sf"/>
</dbReference>
<evidence type="ECO:0000256" key="3">
    <source>
        <dbReference type="ARBA" id="ARBA00022553"/>
    </source>
</evidence>
<dbReference type="PROSITE" id="PS50800">
    <property type="entry name" value="SAP"/>
    <property type="match status" value="1"/>
</dbReference>
<dbReference type="PROSITE" id="PS50188">
    <property type="entry name" value="B302_SPRY"/>
    <property type="match status" value="1"/>
</dbReference>
<keyword evidence="8" id="KW-1185">Reference proteome</keyword>
<dbReference type="GO" id="GO:0005634">
    <property type="term" value="C:nucleus"/>
    <property type="evidence" value="ECO:0007669"/>
    <property type="project" value="UniProtKB-SubCell"/>
</dbReference>
<dbReference type="InterPro" id="IPR001870">
    <property type="entry name" value="B30.2/SPRY"/>
</dbReference>
<evidence type="ECO:0000256" key="2">
    <source>
        <dbReference type="ARBA" id="ARBA00022481"/>
    </source>
</evidence>
<dbReference type="InterPro" id="IPR043136">
    <property type="entry name" value="B30.2/SPRY_sf"/>
</dbReference>
<reference evidence="9" key="1">
    <citation type="submission" date="2025-08" db="UniProtKB">
        <authorList>
            <consortium name="RefSeq"/>
        </authorList>
    </citation>
    <scope>IDENTIFICATION</scope>
</reference>
<dbReference type="InterPro" id="IPR003877">
    <property type="entry name" value="SPRY_dom"/>
</dbReference>
<keyword evidence="2" id="KW-0488">Methylation</keyword>
<feature type="region of interest" description="Disordered" evidence="5">
    <location>
        <begin position="875"/>
        <end position="983"/>
    </location>
</feature>
<dbReference type="AlphaFoldDB" id="A0AAJ6YQA9"/>
<dbReference type="Gene3D" id="1.10.720.30">
    <property type="entry name" value="SAP domain"/>
    <property type="match status" value="1"/>
</dbReference>
<dbReference type="SMART" id="SM00449">
    <property type="entry name" value="SPRY"/>
    <property type="match status" value="1"/>
</dbReference>
<evidence type="ECO:0000256" key="4">
    <source>
        <dbReference type="ARBA" id="ARBA00023242"/>
    </source>
</evidence>
<dbReference type="Gene3D" id="3.40.50.300">
    <property type="entry name" value="P-loop containing nucleotide triphosphate hydrolases"/>
    <property type="match status" value="1"/>
</dbReference>